<accession>A0ABT2M692</accession>
<evidence type="ECO:0000313" key="4">
    <source>
        <dbReference type="EMBL" id="MCT7657778.1"/>
    </source>
</evidence>
<evidence type="ECO:0000259" key="3">
    <source>
        <dbReference type="PROSITE" id="PS50977"/>
    </source>
</evidence>
<proteinExistence type="predicted"/>
<dbReference type="RefSeq" id="WP_260991795.1">
    <property type="nucleotide sequence ID" value="NZ_JAODWD010000001.1"/>
</dbReference>
<keyword evidence="5" id="KW-1185">Reference proteome</keyword>
<keyword evidence="1 2" id="KW-0238">DNA-binding</keyword>
<feature type="domain" description="HTH tetR-type" evidence="3">
    <location>
        <begin position="13"/>
        <end position="73"/>
    </location>
</feature>
<evidence type="ECO:0000256" key="1">
    <source>
        <dbReference type="ARBA" id="ARBA00023125"/>
    </source>
</evidence>
<gene>
    <name evidence="4" type="ORF">N4S67_05035</name>
</gene>
<dbReference type="SUPFAM" id="SSF46689">
    <property type="entry name" value="Homeodomain-like"/>
    <property type="match status" value="1"/>
</dbReference>
<protein>
    <submittedName>
        <fullName evidence="4">TetR/AcrR family transcriptional regulator</fullName>
    </submittedName>
</protein>
<name>A0ABT2M692_9MYCO</name>
<dbReference type="PANTHER" id="PTHR30055:SF230">
    <property type="entry name" value="TRANSCRIPTIONAL REGULATORY PROTEIN (PROBABLY TETR-FAMILY)-RELATED"/>
    <property type="match status" value="1"/>
</dbReference>
<dbReference type="PROSITE" id="PS50977">
    <property type="entry name" value="HTH_TETR_2"/>
    <property type="match status" value="1"/>
</dbReference>
<dbReference type="InterPro" id="IPR050109">
    <property type="entry name" value="HTH-type_TetR-like_transc_reg"/>
</dbReference>
<dbReference type="InterPro" id="IPR009057">
    <property type="entry name" value="Homeodomain-like_sf"/>
</dbReference>
<evidence type="ECO:0000256" key="2">
    <source>
        <dbReference type="PROSITE-ProRule" id="PRU00335"/>
    </source>
</evidence>
<dbReference type="InterPro" id="IPR001647">
    <property type="entry name" value="HTH_TetR"/>
</dbReference>
<dbReference type="EMBL" id="JAODWD010000001">
    <property type="protein sequence ID" value="MCT7657778.1"/>
    <property type="molecule type" value="Genomic_DNA"/>
</dbReference>
<reference evidence="5" key="1">
    <citation type="submission" date="2023-07" db="EMBL/GenBank/DDBJ databases">
        <authorList>
            <person name="Deng Y."/>
            <person name="Zhang Y.-Q."/>
        </authorList>
    </citation>
    <scope>NUCLEOTIDE SEQUENCE [LARGE SCALE GENOMIC DNA]</scope>
    <source>
        <strain evidence="5">CPCC 205710</strain>
    </source>
</reference>
<dbReference type="Gene3D" id="1.10.357.10">
    <property type="entry name" value="Tetracycline Repressor, domain 2"/>
    <property type="match status" value="1"/>
</dbReference>
<sequence>MEDARPAGRPRDGSIDARVFAVVRESLIEVGWNELSMRSIAASAGVSRSSLNRRWASKAELVLHAILGATPDLAPFANTDQRGWVDWVARGSRQLFARPEVRAAVPGLLLAMAQNDELRARLWADFSGPAVALFTGGDPDPDGAERDARAVIAMAAGAALFLTTVALEDDTDALHARITGILSEAAVREGRDDGVDS</sequence>
<evidence type="ECO:0000313" key="5">
    <source>
        <dbReference type="Proteomes" id="UP001206639"/>
    </source>
</evidence>
<dbReference type="Proteomes" id="UP001206639">
    <property type="component" value="Unassembled WGS sequence"/>
</dbReference>
<comment type="caution">
    <text evidence="4">The sequence shown here is derived from an EMBL/GenBank/DDBJ whole genome shotgun (WGS) entry which is preliminary data.</text>
</comment>
<dbReference type="PANTHER" id="PTHR30055">
    <property type="entry name" value="HTH-TYPE TRANSCRIPTIONAL REGULATOR RUTR"/>
    <property type="match status" value="1"/>
</dbReference>
<dbReference type="Pfam" id="PF00440">
    <property type="entry name" value="TetR_N"/>
    <property type="match status" value="1"/>
</dbReference>
<organism evidence="4 5">
    <name type="scientific">Mycobacterium deserti</name>
    <dbReference type="NCBI Taxonomy" id="2978347"/>
    <lineage>
        <taxon>Bacteria</taxon>
        <taxon>Bacillati</taxon>
        <taxon>Actinomycetota</taxon>
        <taxon>Actinomycetes</taxon>
        <taxon>Mycobacteriales</taxon>
        <taxon>Mycobacteriaceae</taxon>
        <taxon>Mycobacterium</taxon>
    </lineage>
</organism>
<feature type="DNA-binding region" description="H-T-H motif" evidence="2">
    <location>
        <begin position="36"/>
        <end position="55"/>
    </location>
</feature>